<proteinExistence type="predicted"/>
<gene>
    <name evidence="1" type="ORF">COT25_01765</name>
</gene>
<dbReference type="Proteomes" id="UP000228711">
    <property type="component" value="Unassembled WGS sequence"/>
</dbReference>
<feature type="non-terminal residue" evidence="1">
    <location>
        <position position="1"/>
    </location>
</feature>
<sequence>NTEISKHKKGDACPECKMGKLEEKKAVESGNIFDIGTKYSENFDVSFSDAQGKKQLVRGR</sequence>
<evidence type="ECO:0000313" key="1">
    <source>
        <dbReference type="EMBL" id="PIS41683.1"/>
    </source>
</evidence>
<reference evidence="2" key="1">
    <citation type="submission" date="2017-09" db="EMBL/GenBank/DDBJ databases">
        <title>Depth-based differentiation of microbial function through sediment-hosted aquifers and enrichment of novel symbionts in the deep terrestrial subsurface.</title>
        <authorList>
            <person name="Probst A.J."/>
            <person name="Ladd B."/>
            <person name="Jarett J.K."/>
            <person name="Geller-Mcgrath D.E."/>
            <person name="Sieber C.M.K."/>
            <person name="Emerson J.B."/>
            <person name="Anantharaman K."/>
            <person name="Thomas B.C."/>
            <person name="Malmstrom R."/>
            <person name="Stieglmeier M."/>
            <person name="Klingl A."/>
            <person name="Woyke T."/>
            <person name="Ryan C.M."/>
            <person name="Banfield J.F."/>
        </authorList>
    </citation>
    <scope>NUCLEOTIDE SEQUENCE [LARGE SCALE GENOMIC DNA]</scope>
</reference>
<comment type="caution">
    <text evidence="1">The sequence shown here is derived from an EMBL/GenBank/DDBJ whole genome shotgun (WGS) entry which is preliminary data.</text>
</comment>
<organism evidence="1 2">
    <name type="scientific">Candidatus Kerfeldbacteria bacterium CG08_land_8_20_14_0_20_42_7</name>
    <dbReference type="NCBI Taxonomy" id="2014245"/>
    <lineage>
        <taxon>Bacteria</taxon>
        <taxon>Candidatus Kerfeldiibacteriota</taxon>
    </lineage>
</organism>
<evidence type="ECO:0000313" key="2">
    <source>
        <dbReference type="Proteomes" id="UP000228711"/>
    </source>
</evidence>
<dbReference type="Gene3D" id="3.30.930.10">
    <property type="entry name" value="Bira Bifunctional Protein, Domain 2"/>
    <property type="match status" value="1"/>
</dbReference>
<name>A0A2H0YVC1_9BACT</name>
<accession>A0A2H0YVC1</accession>
<dbReference type="EMBL" id="PEXV01000065">
    <property type="protein sequence ID" value="PIS41683.1"/>
    <property type="molecule type" value="Genomic_DNA"/>
</dbReference>
<protein>
    <submittedName>
        <fullName evidence="1">Uncharacterized protein</fullName>
    </submittedName>
</protein>
<dbReference type="AlphaFoldDB" id="A0A2H0YVC1"/>
<dbReference type="InterPro" id="IPR045864">
    <property type="entry name" value="aa-tRNA-synth_II/BPL/LPL"/>
</dbReference>